<accession>A0A438HS54</accession>
<proteinExistence type="predicted"/>
<dbReference type="Proteomes" id="UP000288805">
    <property type="component" value="Unassembled WGS sequence"/>
</dbReference>
<dbReference type="EMBL" id="QGNW01000185">
    <property type="protein sequence ID" value="RVW87293.1"/>
    <property type="molecule type" value="Genomic_DNA"/>
</dbReference>
<comment type="caution">
    <text evidence="1">The sequence shown here is derived from an EMBL/GenBank/DDBJ whole genome shotgun (WGS) entry which is preliminary data.</text>
</comment>
<reference evidence="1 2" key="1">
    <citation type="journal article" date="2018" name="PLoS Genet.">
        <title>Population sequencing reveals clonal diversity and ancestral inbreeding in the grapevine cultivar Chardonnay.</title>
        <authorList>
            <person name="Roach M.J."/>
            <person name="Johnson D.L."/>
            <person name="Bohlmann J."/>
            <person name="van Vuuren H.J."/>
            <person name="Jones S.J."/>
            <person name="Pretorius I.S."/>
            <person name="Schmidt S.A."/>
            <person name="Borneman A.R."/>
        </authorList>
    </citation>
    <scope>NUCLEOTIDE SEQUENCE [LARGE SCALE GENOMIC DNA]</scope>
    <source>
        <strain evidence="2">cv. Chardonnay</strain>
        <tissue evidence="1">Leaf</tissue>
    </source>
</reference>
<dbReference type="AlphaFoldDB" id="A0A438HS54"/>
<evidence type="ECO:0000313" key="1">
    <source>
        <dbReference type="EMBL" id="RVW87293.1"/>
    </source>
</evidence>
<gene>
    <name evidence="1" type="ORF">CK203_037209</name>
</gene>
<organism evidence="1 2">
    <name type="scientific">Vitis vinifera</name>
    <name type="common">Grape</name>
    <dbReference type="NCBI Taxonomy" id="29760"/>
    <lineage>
        <taxon>Eukaryota</taxon>
        <taxon>Viridiplantae</taxon>
        <taxon>Streptophyta</taxon>
        <taxon>Embryophyta</taxon>
        <taxon>Tracheophyta</taxon>
        <taxon>Spermatophyta</taxon>
        <taxon>Magnoliopsida</taxon>
        <taxon>eudicotyledons</taxon>
        <taxon>Gunneridae</taxon>
        <taxon>Pentapetalae</taxon>
        <taxon>rosids</taxon>
        <taxon>Vitales</taxon>
        <taxon>Vitaceae</taxon>
        <taxon>Viteae</taxon>
        <taxon>Vitis</taxon>
    </lineage>
</organism>
<protein>
    <submittedName>
        <fullName evidence="1">Uncharacterized protein</fullName>
    </submittedName>
</protein>
<name>A0A438HS54_VITVI</name>
<sequence length="325" mass="35782">MTPEVVIRCPWSLSHPLRVIWIAGLGHSTPSSVLTQLLSDFSPSSGFLSICYKGPGSYVIHFHHRGRHGILGARHIAEALRIPMSQHVQRIIESDSPPERHSSYSSEGHPHATLGAEERSFARGIVQDIEGFFFGPHHLIMALFCTLKRRSIGRSCSSGCYSTSLPQIAMPDFGALGYQQSLSLSVNAFVRDIHSRQMDEYDSYGADQGAPLDQSIQRHTPESHNVEIPADINTCPYSASIEPIPEVAPSAPQPHHGLPCIGHFSEHPHSADDSSCAHQEQIMPSDPAYCHPEADSHHLGILRLLSTHSYHSEPYKPLLVTDYAS</sequence>
<evidence type="ECO:0000313" key="2">
    <source>
        <dbReference type="Proteomes" id="UP000288805"/>
    </source>
</evidence>